<reference evidence="1 2" key="1">
    <citation type="submission" date="2021-06" db="EMBL/GenBank/DDBJ databases">
        <title>Caerostris extrusa draft genome.</title>
        <authorList>
            <person name="Kono N."/>
            <person name="Arakawa K."/>
        </authorList>
    </citation>
    <scope>NUCLEOTIDE SEQUENCE [LARGE SCALE GENOMIC DNA]</scope>
</reference>
<evidence type="ECO:0000313" key="1">
    <source>
        <dbReference type="EMBL" id="GIY07504.1"/>
    </source>
</evidence>
<gene>
    <name evidence="1" type="ORF">CEXT_316261</name>
</gene>
<dbReference type="EMBL" id="BPLR01006120">
    <property type="protein sequence ID" value="GIY07504.1"/>
    <property type="molecule type" value="Genomic_DNA"/>
</dbReference>
<evidence type="ECO:0000313" key="2">
    <source>
        <dbReference type="Proteomes" id="UP001054945"/>
    </source>
</evidence>
<sequence>MLRVGHCSYVTGFLFLTDISISERKEKQVLVFFRKGLLNSDSFVKALEEASCVVNMSGKEGEMYLCSCYFAREILMSGSVTEICCLKGNVSMDEWDKKR</sequence>
<dbReference type="Proteomes" id="UP001054945">
    <property type="component" value="Unassembled WGS sequence"/>
</dbReference>
<name>A0AAV4QDN5_CAEEX</name>
<dbReference type="AlphaFoldDB" id="A0AAV4QDN5"/>
<keyword evidence="2" id="KW-1185">Reference proteome</keyword>
<organism evidence="1 2">
    <name type="scientific">Caerostris extrusa</name>
    <name type="common">Bark spider</name>
    <name type="synonym">Caerostris bankana</name>
    <dbReference type="NCBI Taxonomy" id="172846"/>
    <lineage>
        <taxon>Eukaryota</taxon>
        <taxon>Metazoa</taxon>
        <taxon>Ecdysozoa</taxon>
        <taxon>Arthropoda</taxon>
        <taxon>Chelicerata</taxon>
        <taxon>Arachnida</taxon>
        <taxon>Araneae</taxon>
        <taxon>Araneomorphae</taxon>
        <taxon>Entelegynae</taxon>
        <taxon>Araneoidea</taxon>
        <taxon>Araneidae</taxon>
        <taxon>Caerostris</taxon>
    </lineage>
</organism>
<accession>A0AAV4QDN5</accession>
<comment type="caution">
    <text evidence="1">The sequence shown here is derived from an EMBL/GenBank/DDBJ whole genome shotgun (WGS) entry which is preliminary data.</text>
</comment>
<proteinExistence type="predicted"/>
<protein>
    <submittedName>
        <fullName evidence="1">Uncharacterized protein</fullName>
    </submittedName>
</protein>